<keyword evidence="4" id="KW-0539">Nucleus</keyword>
<dbReference type="InterPro" id="IPR027104">
    <property type="entry name" value="Prp3"/>
</dbReference>
<feature type="domain" description="Pre-mRNA-splicing factor 3" evidence="7">
    <location>
        <begin position="167"/>
        <end position="377"/>
    </location>
</feature>
<feature type="compositionally biased region" description="Polar residues" evidence="5">
    <location>
        <begin position="88"/>
        <end position="111"/>
    </location>
</feature>
<feature type="region of interest" description="Disordered" evidence="5">
    <location>
        <begin position="52"/>
        <end position="176"/>
    </location>
</feature>
<evidence type="ECO:0000256" key="1">
    <source>
        <dbReference type="ARBA" id="ARBA00004123"/>
    </source>
</evidence>
<keyword evidence="3" id="KW-0508">mRNA splicing</keyword>
<dbReference type="Proteomes" id="UP000799757">
    <property type="component" value="Unassembled WGS sequence"/>
</dbReference>
<dbReference type="OrthoDB" id="10264544at2759"/>
<feature type="domain" description="Small nuclear ribonucleoprotein Prp3 C-terminal" evidence="6">
    <location>
        <begin position="400"/>
        <end position="541"/>
    </location>
</feature>
<dbReference type="InterPro" id="IPR013881">
    <property type="entry name" value="Pre-mRNA_splic_Prp3_dom"/>
</dbReference>
<keyword evidence="2" id="KW-0507">mRNA processing</keyword>
<evidence type="ECO:0000259" key="7">
    <source>
        <dbReference type="Pfam" id="PF08572"/>
    </source>
</evidence>
<feature type="compositionally biased region" description="Basic and acidic residues" evidence="5">
    <location>
        <begin position="118"/>
        <end position="131"/>
    </location>
</feature>
<accession>A0A6A6X6S8</accession>
<feature type="region of interest" description="Disordered" evidence="5">
    <location>
        <begin position="1"/>
        <end position="32"/>
    </location>
</feature>
<comment type="subcellular location">
    <subcellularLocation>
        <location evidence="1">Nucleus</location>
    </subcellularLocation>
</comment>
<evidence type="ECO:0000313" key="9">
    <source>
        <dbReference type="Proteomes" id="UP000799757"/>
    </source>
</evidence>
<feature type="compositionally biased region" description="Low complexity" evidence="5">
    <location>
        <begin position="60"/>
        <end position="87"/>
    </location>
</feature>
<name>A0A6A6X6S8_9PLEO</name>
<dbReference type="GO" id="GO:0000398">
    <property type="term" value="P:mRNA splicing, via spliceosome"/>
    <property type="evidence" value="ECO:0007669"/>
    <property type="project" value="InterPro"/>
</dbReference>
<dbReference type="CDD" id="cd24162">
    <property type="entry name" value="Prp3_C"/>
    <property type="match status" value="1"/>
</dbReference>
<protein>
    <submittedName>
        <fullName evidence="8">PRP3-domain-containing protein</fullName>
    </submittedName>
</protein>
<dbReference type="PANTHER" id="PTHR14212">
    <property type="entry name" value="U4/U6-ASSOCIATED RNA SPLICING FACTOR-RELATED"/>
    <property type="match status" value="1"/>
</dbReference>
<evidence type="ECO:0000313" key="8">
    <source>
        <dbReference type="EMBL" id="KAF2791961.1"/>
    </source>
</evidence>
<dbReference type="EMBL" id="MU001993">
    <property type="protein sequence ID" value="KAF2791961.1"/>
    <property type="molecule type" value="Genomic_DNA"/>
</dbReference>
<gene>
    <name evidence="8" type="ORF">K505DRAFT_326487</name>
</gene>
<evidence type="ECO:0000259" key="6">
    <source>
        <dbReference type="Pfam" id="PF06544"/>
    </source>
</evidence>
<reference evidence="8" key="1">
    <citation type="journal article" date="2020" name="Stud. Mycol.">
        <title>101 Dothideomycetes genomes: a test case for predicting lifestyles and emergence of pathogens.</title>
        <authorList>
            <person name="Haridas S."/>
            <person name="Albert R."/>
            <person name="Binder M."/>
            <person name="Bloem J."/>
            <person name="Labutti K."/>
            <person name="Salamov A."/>
            <person name="Andreopoulos B."/>
            <person name="Baker S."/>
            <person name="Barry K."/>
            <person name="Bills G."/>
            <person name="Bluhm B."/>
            <person name="Cannon C."/>
            <person name="Castanera R."/>
            <person name="Culley D."/>
            <person name="Daum C."/>
            <person name="Ezra D."/>
            <person name="Gonzalez J."/>
            <person name="Henrissat B."/>
            <person name="Kuo A."/>
            <person name="Liang C."/>
            <person name="Lipzen A."/>
            <person name="Lutzoni F."/>
            <person name="Magnuson J."/>
            <person name="Mondo S."/>
            <person name="Nolan M."/>
            <person name="Ohm R."/>
            <person name="Pangilinan J."/>
            <person name="Park H.-J."/>
            <person name="Ramirez L."/>
            <person name="Alfaro M."/>
            <person name="Sun H."/>
            <person name="Tritt A."/>
            <person name="Yoshinaga Y."/>
            <person name="Zwiers L.-H."/>
            <person name="Turgeon B."/>
            <person name="Goodwin S."/>
            <person name="Spatafora J."/>
            <person name="Crous P."/>
            <person name="Grigoriev I."/>
        </authorList>
    </citation>
    <scope>NUCLEOTIDE SEQUENCE</scope>
    <source>
        <strain evidence="8">CBS 109.77</strain>
    </source>
</reference>
<keyword evidence="9" id="KW-1185">Reference proteome</keyword>
<dbReference type="Pfam" id="PF08572">
    <property type="entry name" value="PRP3"/>
    <property type="match status" value="1"/>
</dbReference>
<evidence type="ECO:0000256" key="5">
    <source>
        <dbReference type="SAM" id="MobiDB-lite"/>
    </source>
</evidence>
<proteinExistence type="predicted"/>
<evidence type="ECO:0000256" key="2">
    <source>
        <dbReference type="ARBA" id="ARBA00022664"/>
    </source>
</evidence>
<dbReference type="InterPro" id="IPR010541">
    <property type="entry name" value="Prp3_C"/>
</dbReference>
<dbReference type="GO" id="GO:0046540">
    <property type="term" value="C:U4/U6 x U5 tri-snRNP complex"/>
    <property type="evidence" value="ECO:0007669"/>
    <property type="project" value="InterPro"/>
</dbReference>
<dbReference type="PANTHER" id="PTHR14212:SF0">
    <property type="entry name" value="U4_U6 SMALL NUCLEAR RIBONUCLEOPROTEIN PRP3"/>
    <property type="match status" value="1"/>
</dbReference>
<evidence type="ECO:0000256" key="4">
    <source>
        <dbReference type="ARBA" id="ARBA00023242"/>
    </source>
</evidence>
<sequence length="544" mass="60106">MPEKRPYPGGHGDANASKRPKPTAPQKPPATDFLAAAKAKAAEAAARIAAKIQEGKARSDAAAGAPSSASPANAKLAAMKARIAALGTQNGTSTAPSTNTPPVRPSPSHTASGPLPSGRDDGKNKRNEVKGPRFATTLGNRRVDSETPAPESGSRAPAVQADEPVENPYYDPKAVPTRNHRLTRGLLFNQRGKYLDQASKLRAQDRLEQIRAVLAKQARQTGLEENSDRGFLVEPPPDVEWWDEGLLDEPSYDCIDHPDKVKIDGDNSIITFYVQHPVLLKAPQDQLYIQDKPMYHTAKEQAKLRRMRRAADLKEHQAKIRLGLEPPPPPKVKRGNMMRVMGEQAIADPTAVEMLVESQIAERHDTHVKANEDRKLTKEERLAKLAENQEKDAKKGLHMCVFKINTLAFGKHRYQIDNNGKQLSLTGITIFNPSMNLVIVEGGIHSVEKFKKLMLNRIKWTENGRPTEIQEEKSAADPQWLKPLDVSGNLKDHSLNKCTLVFEGEIKQHAFRKWGSKMCETDGEAKEALSRSKLDSLWALAKNS</sequence>
<organism evidence="8 9">
    <name type="scientific">Melanomma pulvis-pyrius CBS 109.77</name>
    <dbReference type="NCBI Taxonomy" id="1314802"/>
    <lineage>
        <taxon>Eukaryota</taxon>
        <taxon>Fungi</taxon>
        <taxon>Dikarya</taxon>
        <taxon>Ascomycota</taxon>
        <taxon>Pezizomycotina</taxon>
        <taxon>Dothideomycetes</taxon>
        <taxon>Pleosporomycetidae</taxon>
        <taxon>Pleosporales</taxon>
        <taxon>Melanommataceae</taxon>
        <taxon>Melanomma</taxon>
    </lineage>
</organism>
<dbReference type="AlphaFoldDB" id="A0A6A6X6S8"/>
<evidence type="ECO:0000256" key="3">
    <source>
        <dbReference type="ARBA" id="ARBA00023187"/>
    </source>
</evidence>
<dbReference type="Pfam" id="PF06544">
    <property type="entry name" value="Prp3_C"/>
    <property type="match status" value="1"/>
</dbReference>